<protein>
    <recommendedName>
        <fullName evidence="2">Signal transduction histidine kinase internal region domain-containing protein</fullName>
    </recommendedName>
</protein>
<dbReference type="EMBL" id="FQZE01000001">
    <property type="protein sequence ID" value="SHI31524.1"/>
    <property type="molecule type" value="Genomic_DNA"/>
</dbReference>
<reference evidence="3 4" key="1">
    <citation type="submission" date="2016-11" db="EMBL/GenBank/DDBJ databases">
        <authorList>
            <person name="Jaros S."/>
            <person name="Januszkiewicz K."/>
            <person name="Wedrychowicz H."/>
        </authorList>
    </citation>
    <scope>NUCLEOTIDE SEQUENCE [LARGE SCALE GENOMIC DNA]</scope>
    <source>
        <strain evidence="3 4">DSM 27063</strain>
    </source>
</reference>
<evidence type="ECO:0000313" key="3">
    <source>
        <dbReference type="EMBL" id="SHI31524.1"/>
    </source>
</evidence>
<evidence type="ECO:0000256" key="1">
    <source>
        <dbReference type="SAM" id="Phobius"/>
    </source>
</evidence>
<evidence type="ECO:0000259" key="2">
    <source>
        <dbReference type="Pfam" id="PF06580"/>
    </source>
</evidence>
<dbReference type="AlphaFoldDB" id="A0A1M6A4T3"/>
<feature type="transmembrane region" description="Helical" evidence="1">
    <location>
        <begin position="20"/>
        <end position="40"/>
    </location>
</feature>
<organism evidence="3 4">
    <name type="scientific">Tangfeifania diversioriginum</name>
    <dbReference type="NCBI Taxonomy" id="1168035"/>
    <lineage>
        <taxon>Bacteria</taxon>
        <taxon>Pseudomonadati</taxon>
        <taxon>Bacteroidota</taxon>
        <taxon>Bacteroidia</taxon>
        <taxon>Marinilabiliales</taxon>
        <taxon>Prolixibacteraceae</taxon>
        <taxon>Tangfeifania</taxon>
    </lineage>
</organism>
<dbReference type="GO" id="GO:0016020">
    <property type="term" value="C:membrane"/>
    <property type="evidence" value="ECO:0007669"/>
    <property type="project" value="InterPro"/>
</dbReference>
<keyword evidence="1" id="KW-0472">Membrane</keyword>
<proteinExistence type="predicted"/>
<dbReference type="GO" id="GO:0000155">
    <property type="term" value="F:phosphorelay sensor kinase activity"/>
    <property type="evidence" value="ECO:0007669"/>
    <property type="project" value="InterPro"/>
</dbReference>
<feature type="transmembrane region" description="Helical" evidence="1">
    <location>
        <begin position="152"/>
        <end position="170"/>
    </location>
</feature>
<dbReference type="PANTHER" id="PTHR34220">
    <property type="entry name" value="SENSOR HISTIDINE KINASE YPDA"/>
    <property type="match status" value="1"/>
</dbReference>
<dbReference type="Proteomes" id="UP000184050">
    <property type="component" value="Unassembled WGS sequence"/>
</dbReference>
<sequence length="387" mass="45327">MEFGDEFLQLNNGIFLLSKSFLIFQFKFQPLTFITNIVMYHSRLVRVLSHLFFWLIVVVFYYLLFSRNSESREVSLILSAGLMPVAVGVTYFFNYVLVPKYLWRKRYARFFLFSFYTLLVSTWLSFLIVFFALIYAITQKAYIDPSVIHPEWQVITLHFVVFFAIAVKQLKRSFFMQQEKNQLEKNQLTTELKLKEAELKLLKAQVHPHFLFNTLNNLYGLTIEKSDDAPKLVLQLSEILDYILYRCDEKLVSLGEELANLKNYIEIEKIRYSGKLKLNTNFPQETGNLKIAPLILLPFVENAFKHGVSHFPGFAFVNIKTNIVETTLIFKIENSKNPAINKDAEHSKGVGLKNVRKRLDLIYPEKYMLKIDKTEETFSVNLTLQLE</sequence>
<dbReference type="InterPro" id="IPR050640">
    <property type="entry name" value="Bact_2-comp_sensor_kinase"/>
</dbReference>
<dbReference type="OrthoDB" id="9809908at2"/>
<dbReference type="InterPro" id="IPR010559">
    <property type="entry name" value="Sig_transdc_His_kin_internal"/>
</dbReference>
<feature type="transmembrane region" description="Helical" evidence="1">
    <location>
        <begin position="110"/>
        <end position="137"/>
    </location>
</feature>
<name>A0A1M6A4T3_9BACT</name>
<dbReference type="STRING" id="1168035.SAMN05444280_10168"/>
<keyword evidence="1" id="KW-0812">Transmembrane</keyword>
<feature type="domain" description="Signal transduction histidine kinase internal region" evidence="2">
    <location>
        <begin position="197"/>
        <end position="275"/>
    </location>
</feature>
<feature type="transmembrane region" description="Helical" evidence="1">
    <location>
        <begin position="76"/>
        <end position="98"/>
    </location>
</feature>
<keyword evidence="1" id="KW-1133">Transmembrane helix</keyword>
<gene>
    <name evidence="3" type="ORF">SAMN05444280_10168</name>
</gene>
<dbReference type="PANTHER" id="PTHR34220:SF7">
    <property type="entry name" value="SENSOR HISTIDINE KINASE YPDA"/>
    <property type="match status" value="1"/>
</dbReference>
<keyword evidence="4" id="KW-1185">Reference proteome</keyword>
<feature type="transmembrane region" description="Helical" evidence="1">
    <location>
        <begin position="47"/>
        <end position="64"/>
    </location>
</feature>
<dbReference type="Pfam" id="PF06580">
    <property type="entry name" value="His_kinase"/>
    <property type="match status" value="1"/>
</dbReference>
<dbReference type="InterPro" id="IPR036890">
    <property type="entry name" value="HATPase_C_sf"/>
</dbReference>
<accession>A0A1M6A4T3</accession>
<dbReference type="Gene3D" id="3.30.565.10">
    <property type="entry name" value="Histidine kinase-like ATPase, C-terminal domain"/>
    <property type="match status" value="1"/>
</dbReference>
<evidence type="ECO:0000313" key="4">
    <source>
        <dbReference type="Proteomes" id="UP000184050"/>
    </source>
</evidence>